<comment type="caution">
    <text evidence="6">The sequence shown here is derived from an EMBL/GenBank/DDBJ whole genome shotgun (WGS) entry which is preliminary data.</text>
</comment>
<dbReference type="RefSeq" id="WP_051512776.1">
    <property type="nucleotide sequence ID" value="NZ_AVFL01000019.1"/>
</dbReference>
<evidence type="ECO:0000259" key="5">
    <source>
        <dbReference type="PROSITE" id="PS50931"/>
    </source>
</evidence>
<dbReference type="InterPro" id="IPR005119">
    <property type="entry name" value="LysR_subst-bd"/>
</dbReference>
<reference evidence="6 7" key="1">
    <citation type="submission" date="2013-08" db="EMBL/GenBank/DDBJ databases">
        <title>The genome sequence of Skermanella stibiiresistens.</title>
        <authorList>
            <person name="Zhu W."/>
            <person name="Wang G."/>
        </authorList>
    </citation>
    <scope>NUCLEOTIDE SEQUENCE [LARGE SCALE GENOMIC DNA]</scope>
    <source>
        <strain evidence="6 7">SB22</strain>
    </source>
</reference>
<dbReference type="InterPro" id="IPR000847">
    <property type="entry name" value="LysR_HTH_N"/>
</dbReference>
<keyword evidence="4" id="KW-0804">Transcription</keyword>
<feature type="domain" description="HTH lysR-type" evidence="5">
    <location>
        <begin position="1"/>
        <end position="58"/>
    </location>
</feature>
<evidence type="ECO:0000313" key="6">
    <source>
        <dbReference type="EMBL" id="EWY38252.1"/>
    </source>
</evidence>
<dbReference type="PANTHER" id="PTHR30346:SF0">
    <property type="entry name" value="HCA OPERON TRANSCRIPTIONAL ACTIVATOR HCAR"/>
    <property type="match status" value="1"/>
</dbReference>
<keyword evidence="3" id="KW-0238">DNA-binding</keyword>
<gene>
    <name evidence="6" type="ORF">N825_13675</name>
</gene>
<name>W9H0M1_9PROT</name>
<dbReference type="GO" id="GO:0003677">
    <property type="term" value="F:DNA binding"/>
    <property type="evidence" value="ECO:0007669"/>
    <property type="project" value="UniProtKB-KW"/>
</dbReference>
<keyword evidence="7" id="KW-1185">Reference proteome</keyword>
<dbReference type="CDD" id="cd05466">
    <property type="entry name" value="PBP2_LTTR_substrate"/>
    <property type="match status" value="1"/>
</dbReference>
<evidence type="ECO:0000256" key="3">
    <source>
        <dbReference type="ARBA" id="ARBA00023125"/>
    </source>
</evidence>
<dbReference type="FunFam" id="1.10.10.10:FF:000001">
    <property type="entry name" value="LysR family transcriptional regulator"/>
    <property type="match status" value="1"/>
</dbReference>
<proteinExistence type="inferred from homology"/>
<dbReference type="GO" id="GO:0032993">
    <property type="term" value="C:protein-DNA complex"/>
    <property type="evidence" value="ECO:0007669"/>
    <property type="project" value="TreeGrafter"/>
</dbReference>
<dbReference type="Proteomes" id="UP000019486">
    <property type="component" value="Unassembled WGS sequence"/>
</dbReference>
<keyword evidence="2" id="KW-0805">Transcription regulation</keyword>
<dbReference type="InterPro" id="IPR036388">
    <property type="entry name" value="WH-like_DNA-bd_sf"/>
</dbReference>
<evidence type="ECO:0000256" key="2">
    <source>
        <dbReference type="ARBA" id="ARBA00023015"/>
    </source>
</evidence>
<comment type="similarity">
    <text evidence="1">Belongs to the LysR transcriptional regulatory family.</text>
</comment>
<dbReference type="STRING" id="1385369.N825_13675"/>
<dbReference type="Pfam" id="PF00126">
    <property type="entry name" value="HTH_1"/>
    <property type="match status" value="1"/>
</dbReference>
<evidence type="ECO:0000256" key="1">
    <source>
        <dbReference type="ARBA" id="ARBA00009437"/>
    </source>
</evidence>
<dbReference type="SUPFAM" id="SSF53850">
    <property type="entry name" value="Periplasmic binding protein-like II"/>
    <property type="match status" value="1"/>
</dbReference>
<sequence>MDLVHLRAFATVARFSNFTRAAERLNLSQPAVSGQIRALEQELGADLFIRDGKKIRLSDAGAQLLGPAEEVLAAMSGFLEKGRAVVAAPPSRVRLGIIVGADLMRTGGILTRIHQEAPSIRVDVQQGLSGWVTTSVRAGTLDAGFFLGPNLPSDADAVELARITYLVTLPAAWRDRVEGADWTDIARLPWIWTPENGSYPHIVRDMFAQRNLSLTHITEADREETIVTLVASGVGACILREEVARKVADDHRVVIWEKGRREVPLYLVTKRRDRPDPAVEILRHAVLAEWGLA</sequence>
<organism evidence="6 7">
    <name type="scientific">Skermanella stibiiresistens SB22</name>
    <dbReference type="NCBI Taxonomy" id="1385369"/>
    <lineage>
        <taxon>Bacteria</taxon>
        <taxon>Pseudomonadati</taxon>
        <taxon>Pseudomonadota</taxon>
        <taxon>Alphaproteobacteria</taxon>
        <taxon>Rhodospirillales</taxon>
        <taxon>Azospirillaceae</taxon>
        <taxon>Skermanella</taxon>
    </lineage>
</organism>
<dbReference type="Gene3D" id="1.10.10.10">
    <property type="entry name" value="Winged helix-like DNA-binding domain superfamily/Winged helix DNA-binding domain"/>
    <property type="match status" value="1"/>
</dbReference>
<dbReference type="Pfam" id="PF03466">
    <property type="entry name" value="LysR_substrate"/>
    <property type="match status" value="1"/>
</dbReference>
<protein>
    <recommendedName>
        <fullName evidence="5">HTH lysR-type domain-containing protein</fullName>
    </recommendedName>
</protein>
<evidence type="ECO:0000313" key="7">
    <source>
        <dbReference type="Proteomes" id="UP000019486"/>
    </source>
</evidence>
<dbReference type="GO" id="GO:0003700">
    <property type="term" value="F:DNA-binding transcription factor activity"/>
    <property type="evidence" value="ECO:0007669"/>
    <property type="project" value="InterPro"/>
</dbReference>
<dbReference type="AlphaFoldDB" id="W9H0M1"/>
<dbReference type="SUPFAM" id="SSF46785">
    <property type="entry name" value="Winged helix' DNA-binding domain"/>
    <property type="match status" value="1"/>
</dbReference>
<accession>W9H0M1</accession>
<dbReference type="EMBL" id="AVFL01000019">
    <property type="protein sequence ID" value="EWY38252.1"/>
    <property type="molecule type" value="Genomic_DNA"/>
</dbReference>
<dbReference type="PANTHER" id="PTHR30346">
    <property type="entry name" value="TRANSCRIPTIONAL DUAL REGULATOR HCAR-RELATED"/>
    <property type="match status" value="1"/>
</dbReference>
<dbReference type="InterPro" id="IPR036390">
    <property type="entry name" value="WH_DNA-bd_sf"/>
</dbReference>
<dbReference type="Gene3D" id="3.40.190.290">
    <property type="match status" value="1"/>
</dbReference>
<dbReference type="PROSITE" id="PS50931">
    <property type="entry name" value="HTH_LYSR"/>
    <property type="match status" value="1"/>
</dbReference>
<dbReference type="PRINTS" id="PR00039">
    <property type="entry name" value="HTHLYSR"/>
</dbReference>
<evidence type="ECO:0000256" key="4">
    <source>
        <dbReference type="ARBA" id="ARBA00023163"/>
    </source>
</evidence>